<reference evidence="2" key="1">
    <citation type="journal article" date="2013" name="Nat. Commun.">
        <title>Whole-genome sequencing of Oryza brachyantha reveals mechanisms underlying Oryza genome evolution.</title>
        <authorList>
            <person name="Chen J."/>
            <person name="Huang Q."/>
            <person name="Gao D."/>
            <person name="Wang J."/>
            <person name="Lang Y."/>
            <person name="Liu T."/>
            <person name="Li B."/>
            <person name="Bai Z."/>
            <person name="Luis Goicoechea J."/>
            <person name="Liang C."/>
            <person name="Chen C."/>
            <person name="Zhang W."/>
            <person name="Sun S."/>
            <person name="Liao Y."/>
            <person name="Zhang X."/>
            <person name="Yang L."/>
            <person name="Song C."/>
            <person name="Wang M."/>
            <person name="Shi J."/>
            <person name="Liu G."/>
            <person name="Liu J."/>
            <person name="Zhou H."/>
            <person name="Zhou W."/>
            <person name="Yu Q."/>
            <person name="An N."/>
            <person name="Chen Y."/>
            <person name="Cai Q."/>
            <person name="Wang B."/>
            <person name="Liu B."/>
            <person name="Min J."/>
            <person name="Huang Y."/>
            <person name="Wu H."/>
            <person name="Li Z."/>
            <person name="Zhang Y."/>
            <person name="Yin Y."/>
            <person name="Song W."/>
            <person name="Jiang J."/>
            <person name="Jackson S.A."/>
            <person name="Wing R.A."/>
            <person name="Wang J."/>
            <person name="Chen M."/>
        </authorList>
    </citation>
    <scope>NUCLEOTIDE SEQUENCE [LARGE SCALE GENOMIC DNA]</scope>
    <source>
        <strain evidence="2">cv. IRGC 101232</strain>
    </source>
</reference>
<evidence type="ECO:0000313" key="3">
    <source>
        <dbReference type="Proteomes" id="UP000006038"/>
    </source>
</evidence>
<dbReference type="EnsemblPlants" id="OB06G21120.1">
    <property type="protein sequence ID" value="OB06G21120.1"/>
    <property type="gene ID" value="OB06G21120"/>
</dbReference>
<sequence length="78" mass="9323">MVCFWSTYESLILSYFLVFFYKIVGIKIKSMSKLTCTLFDLTPVCLLFFAHDKLNTTYIISMLHILDILYFYYRSTSF</sequence>
<keyword evidence="1" id="KW-0812">Transmembrane</keyword>
<organism evidence="2">
    <name type="scientific">Oryza brachyantha</name>
    <name type="common">malo sina</name>
    <dbReference type="NCBI Taxonomy" id="4533"/>
    <lineage>
        <taxon>Eukaryota</taxon>
        <taxon>Viridiplantae</taxon>
        <taxon>Streptophyta</taxon>
        <taxon>Embryophyta</taxon>
        <taxon>Tracheophyta</taxon>
        <taxon>Spermatophyta</taxon>
        <taxon>Magnoliopsida</taxon>
        <taxon>Liliopsida</taxon>
        <taxon>Poales</taxon>
        <taxon>Poaceae</taxon>
        <taxon>BOP clade</taxon>
        <taxon>Oryzoideae</taxon>
        <taxon>Oryzeae</taxon>
        <taxon>Oryzinae</taxon>
        <taxon>Oryza</taxon>
    </lineage>
</organism>
<feature type="transmembrane region" description="Helical" evidence="1">
    <location>
        <begin position="6"/>
        <end position="24"/>
    </location>
</feature>
<keyword evidence="1" id="KW-1133">Transmembrane helix</keyword>
<dbReference type="AlphaFoldDB" id="J3MDL8"/>
<evidence type="ECO:0000313" key="2">
    <source>
        <dbReference type="EnsemblPlants" id="OB06G21120.1"/>
    </source>
</evidence>
<proteinExistence type="predicted"/>
<accession>J3MDL8</accession>
<keyword evidence="1" id="KW-0472">Membrane</keyword>
<dbReference type="Proteomes" id="UP000006038">
    <property type="component" value="Chromosome 6"/>
</dbReference>
<keyword evidence="3" id="KW-1185">Reference proteome</keyword>
<name>J3MDL8_ORYBR</name>
<reference evidence="2" key="2">
    <citation type="submission" date="2013-04" db="UniProtKB">
        <authorList>
            <consortium name="EnsemblPlants"/>
        </authorList>
    </citation>
    <scope>IDENTIFICATION</scope>
</reference>
<dbReference type="Gramene" id="OB06G21120.1">
    <property type="protein sequence ID" value="OB06G21120.1"/>
    <property type="gene ID" value="OB06G21120"/>
</dbReference>
<protein>
    <submittedName>
        <fullName evidence="2">Uncharacterized protein</fullName>
    </submittedName>
</protein>
<dbReference type="HOGENOM" id="CLU_2629154_0_0_1"/>
<evidence type="ECO:0000256" key="1">
    <source>
        <dbReference type="SAM" id="Phobius"/>
    </source>
</evidence>